<dbReference type="EMBL" id="CP022315">
    <property type="protein sequence ID" value="ASK64199.1"/>
    <property type="molecule type" value="Genomic_DNA"/>
</dbReference>
<organism evidence="2 3">
    <name type="scientific">Virgibacillus phasianinus</name>
    <dbReference type="NCBI Taxonomy" id="2017483"/>
    <lineage>
        <taxon>Bacteria</taxon>
        <taxon>Bacillati</taxon>
        <taxon>Bacillota</taxon>
        <taxon>Bacilli</taxon>
        <taxon>Bacillales</taxon>
        <taxon>Bacillaceae</taxon>
        <taxon>Virgibacillus</taxon>
    </lineage>
</organism>
<keyword evidence="3" id="KW-1185">Reference proteome</keyword>
<keyword evidence="1" id="KW-0472">Membrane</keyword>
<feature type="transmembrane region" description="Helical" evidence="1">
    <location>
        <begin position="147"/>
        <end position="166"/>
    </location>
</feature>
<keyword evidence="1" id="KW-1133">Transmembrane helix</keyword>
<protein>
    <recommendedName>
        <fullName evidence="4">ABC transporter permease</fullName>
    </recommendedName>
</protein>
<feature type="transmembrane region" description="Helical" evidence="1">
    <location>
        <begin position="101"/>
        <end position="127"/>
    </location>
</feature>
<accession>A0A220U7U2</accession>
<dbReference type="OrthoDB" id="2388369at2"/>
<dbReference type="Proteomes" id="UP000198312">
    <property type="component" value="Chromosome"/>
</dbReference>
<sequence length="246" mass="27430">MGNLMKAELFKLRRDRSFWTVIIILFLSAIGWTVLEYLDHDPNLNSGMEVYLGSFAGNNYITKIAPCILAGFFISSEYSIGTMKSLTATGNSRMKIFWSKLFVFSFGSIIISLIFPIVATGTGTLLYGFGEMPKGIDATYFGQTLGLLILYAAAFSSIMALFAIMLTDSGKAIGFLIIFFLLFDTLFYVLATKIAIVEPVFNHSVFKLFLEISQLEIETKHVIVPVLTYIGFGILGSFVFRKKEIK</sequence>
<evidence type="ECO:0000313" key="2">
    <source>
        <dbReference type="EMBL" id="ASK64199.1"/>
    </source>
</evidence>
<reference evidence="2 3" key="1">
    <citation type="submission" date="2017-07" db="EMBL/GenBank/DDBJ databases">
        <title>Virgibacillus sp. LM2416.</title>
        <authorList>
            <person name="Tak E.J."/>
            <person name="Bae J.-W."/>
        </authorList>
    </citation>
    <scope>NUCLEOTIDE SEQUENCE [LARGE SCALE GENOMIC DNA]</scope>
    <source>
        <strain evidence="2 3">LM2416</strain>
    </source>
</reference>
<gene>
    <name evidence="2" type="ORF">CFK37_19630</name>
</gene>
<proteinExistence type="predicted"/>
<dbReference type="RefSeq" id="WP_089063456.1">
    <property type="nucleotide sequence ID" value="NZ_CP022315.1"/>
</dbReference>
<evidence type="ECO:0000256" key="1">
    <source>
        <dbReference type="SAM" id="Phobius"/>
    </source>
</evidence>
<dbReference type="AlphaFoldDB" id="A0A220U7U2"/>
<feature type="transmembrane region" description="Helical" evidence="1">
    <location>
        <begin position="173"/>
        <end position="196"/>
    </location>
</feature>
<evidence type="ECO:0000313" key="3">
    <source>
        <dbReference type="Proteomes" id="UP000198312"/>
    </source>
</evidence>
<dbReference type="PANTHER" id="PTHR37305:SF1">
    <property type="entry name" value="MEMBRANE PROTEIN"/>
    <property type="match status" value="1"/>
</dbReference>
<name>A0A220U7U2_9BACI</name>
<dbReference type="PANTHER" id="PTHR37305">
    <property type="entry name" value="INTEGRAL MEMBRANE PROTEIN-RELATED"/>
    <property type="match status" value="1"/>
</dbReference>
<dbReference type="KEGG" id="vil:CFK37_19630"/>
<evidence type="ECO:0008006" key="4">
    <source>
        <dbReference type="Google" id="ProtNLM"/>
    </source>
</evidence>
<keyword evidence="1" id="KW-0812">Transmembrane</keyword>
<feature type="transmembrane region" description="Helical" evidence="1">
    <location>
        <begin position="21"/>
        <end position="40"/>
    </location>
</feature>
<dbReference type="Pfam" id="PF12730">
    <property type="entry name" value="ABC2_membrane_4"/>
    <property type="match status" value="1"/>
</dbReference>
<feature type="transmembrane region" description="Helical" evidence="1">
    <location>
        <begin position="60"/>
        <end position="80"/>
    </location>
</feature>
<feature type="transmembrane region" description="Helical" evidence="1">
    <location>
        <begin position="222"/>
        <end position="240"/>
    </location>
</feature>